<dbReference type="AlphaFoldDB" id="A0A852AS42"/>
<dbReference type="PANTHER" id="PTHR15728">
    <property type="entry name" value="DEADENYLATION COMPLEX CATALYTIC SUBUNIT PAN2"/>
    <property type="match status" value="1"/>
</dbReference>
<dbReference type="GO" id="GO:0031251">
    <property type="term" value="C:PAN complex"/>
    <property type="evidence" value="ECO:0007669"/>
    <property type="project" value="TreeGrafter"/>
</dbReference>
<dbReference type="PANTHER" id="PTHR15728:SF0">
    <property type="entry name" value="PAN2-PAN3 DEADENYLATION COMPLEX CATALYTIC SUBUNIT PAN2"/>
    <property type="match status" value="1"/>
</dbReference>
<dbReference type="Proteomes" id="UP000614263">
    <property type="component" value="Unassembled WGS sequence"/>
</dbReference>
<dbReference type="InterPro" id="IPR038765">
    <property type="entry name" value="Papain-like_cys_pep_sf"/>
</dbReference>
<dbReference type="EMBL" id="WEZZ01020796">
    <property type="protein sequence ID" value="NXP63348.1"/>
    <property type="molecule type" value="Genomic_DNA"/>
</dbReference>
<dbReference type="Gene3D" id="3.90.70.10">
    <property type="entry name" value="Cysteine proteinases"/>
    <property type="match status" value="1"/>
</dbReference>
<organism evidence="3 4">
    <name type="scientific">Chloropsis cyanopogon</name>
    <dbReference type="NCBI Taxonomy" id="1218682"/>
    <lineage>
        <taxon>Eukaryota</taxon>
        <taxon>Metazoa</taxon>
        <taxon>Chordata</taxon>
        <taxon>Craniata</taxon>
        <taxon>Vertebrata</taxon>
        <taxon>Euteleostomi</taxon>
        <taxon>Archelosauria</taxon>
        <taxon>Archosauria</taxon>
        <taxon>Dinosauria</taxon>
        <taxon>Saurischia</taxon>
        <taxon>Theropoda</taxon>
        <taxon>Coelurosauria</taxon>
        <taxon>Aves</taxon>
        <taxon>Neognathae</taxon>
        <taxon>Neoaves</taxon>
        <taxon>Telluraves</taxon>
        <taxon>Australaves</taxon>
        <taxon>Passeriformes</taxon>
        <taxon>Corvoidea</taxon>
        <taxon>Irenidae</taxon>
        <taxon>Chloropsis</taxon>
    </lineage>
</organism>
<feature type="non-terminal residue" evidence="3">
    <location>
        <position position="714"/>
    </location>
</feature>
<dbReference type="GO" id="GO:0000289">
    <property type="term" value="P:nuclear-transcribed mRNA poly(A) tail shortening"/>
    <property type="evidence" value="ECO:0007669"/>
    <property type="project" value="TreeGrafter"/>
</dbReference>
<keyword evidence="4" id="KW-1185">Reference proteome</keyword>
<feature type="domain" description="USP" evidence="2">
    <location>
        <begin position="66"/>
        <end position="468"/>
    </location>
</feature>
<dbReference type="GO" id="GO:0004535">
    <property type="term" value="F:poly(A)-specific ribonuclease activity"/>
    <property type="evidence" value="ECO:0007669"/>
    <property type="project" value="TreeGrafter"/>
</dbReference>
<dbReference type="InterPro" id="IPR028881">
    <property type="entry name" value="PAN2_UCH_dom"/>
</dbReference>
<feature type="non-terminal residue" evidence="3">
    <location>
        <position position="1"/>
    </location>
</feature>
<accession>A0A852AS42</accession>
<dbReference type="CDD" id="cd02672">
    <property type="entry name" value="Peptidase_C19P"/>
    <property type="match status" value="1"/>
</dbReference>
<feature type="region of interest" description="Disordered" evidence="1">
    <location>
        <begin position="690"/>
        <end position="714"/>
    </location>
</feature>
<dbReference type="Pfam" id="PF13423">
    <property type="entry name" value="UCH_1"/>
    <property type="match status" value="1"/>
</dbReference>
<sequence length="714" mass="80449">SKIPYRLKEMDNEFDNFSQVPESPIGREEEPHLYRVAKKYRKVTIKYSKLGLEDFDFKHYNKTLFAGLEPHIPNAYCNCMIQVLYFLEPVRCLVQNHLCQKEFCLGCELGLLFHMLDLSRGDPCQGSNFLRAFRTIPEASALGLILADSDEATGKVNLGRLIQSWNRFILTQLHQETQEQEGPQAYRGAGGSSFGSSGDSVIGQLFSCEMENCSMCRCGKETVRVSSTLLFTLSYPESAEKPAKDYEFAQILKRSICLEQNTQAWCENCEKYQPTVQTRNIRCLPDVLVINCEVNSSKEADFWKTQAEYSFQKAMMKRGGFDITKGKEISLGEWKDLGNPDTGHSYPSVEELKNIWIPHAIKMRLTKSKELDVSNWSESDELSPTDDPESVYIYDLMATVVHILDSRTGGSLVGHIKVGETYHQRKEGVTHQQWYLFNDFLIEPVDKCEAVQFDMSWKVPAILYYARRNLNAKYNLVIKNPIEASVLLAEASLARKQRKCHATFIPLMLNEMPQAGDLVGLDAEFVTLNEEEAELRSDGTKSTIKPSQMSVARITCVRGQGPNEGVPFIDDYISTQEQVWGPTWQLPGPPGGTWACSAGDSDLIWAPVCSVVTSPGLLGVLHGDLTWSPRGAGGVPADLKIQGETHDSIEDARTALQLYRKYRELSPQGAEPEEFRKVLKALYEKGRKLDWKVPEPDSQSSPKRKMPPPPPPRV</sequence>
<evidence type="ECO:0000259" key="2">
    <source>
        <dbReference type="PROSITE" id="PS50235"/>
    </source>
</evidence>
<dbReference type="GO" id="GO:0000932">
    <property type="term" value="C:P-body"/>
    <property type="evidence" value="ECO:0007669"/>
    <property type="project" value="TreeGrafter"/>
</dbReference>
<dbReference type="FunFam" id="3.90.70.10:FF:000017">
    <property type="entry name" value="PAN2-PAN3 deadenylation complex catalytic subunit PAN2"/>
    <property type="match status" value="1"/>
</dbReference>
<evidence type="ECO:0000256" key="1">
    <source>
        <dbReference type="SAM" id="MobiDB-lite"/>
    </source>
</evidence>
<dbReference type="InterPro" id="IPR028889">
    <property type="entry name" value="USP"/>
</dbReference>
<name>A0A852AS42_9CORV</name>
<evidence type="ECO:0000313" key="4">
    <source>
        <dbReference type="Proteomes" id="UP000614263"/>
    </source>
</evidence>
<dbReference type="SUPFAM" id="SSF54001">
    <property type="entry name" value="Cysteine proteinases"/>
    <property type="match status" value="1"/>
</dbReference>
<protein>
    <submittedName>
        <fullName evidence="3">PAN2 protein</fullName>
    </submittedName>
</protein>
<comment type="caution">
    <text evidence="3">The sequence shown here is derived from an EMBL/GenBank/DDBJ whole genome shotgun (WGS) entry which is preliminary data.</text>
</comment>
<proteinExistence type="predicted"/>
<reference evidence="3" key="1">
    <citation type="submission" date="2019-10" db="EMBL/GenBank/DDBJ databases">
        <title>Bird 10,000 Genomes (B10K) Project - Family phase.</title>
        <authorList>
            <person name="Zhang G."/>
        </authorList>
    </citation>
    <scope>NUCLEOTIDE SEQUENCE</scope>
    <source>
        <strain evidence="3">B10K-DU-002-57</strain>
        <tissue evidence="3">Muscle</tissue>
    </source>
</reference>
<dbReference type="InterPro" id="IPR050785">
    <property type="entry name" value="PAN2-PAN3_catalytic_subunit"/>
</dbReference>
<dbReference type="PROSITE" id="PS50235">
    <property type="entry name" value="USP_3"/>
    <property type="match status" value="1"/>
</dbReference>
<evidence type="ECO:0000313" key="3">
    <source>
        <dbReference type="EMBL" id="NXP63348.1"/>
    </source>
</evidence>
<gene>
    <name evidence="3" type="primary">Pan2</name>
    <name evidence="3" type="ORF">CHLCYA_R01366</name>
</gene>